<evidence type="ECO:0000256" key="15">
    <source>
        <dbReference type="SAM" id="Phobius"/>
    </source>
</evidence>
<dbReference type="PANTHER" id="PTHR36570:SF2">
    <property type="entry name" value="DISULFIDE BOND FORMATION PROTEIN B"/>
    <property type="match status" value="1"/>
</dbReference>
<dbReference type="NCBIfam" id="NF002485">
    <property type="entry name" value="PRK01749.1"/>
    <property type="match status" value="1"/>
</dbReference>
<evidence type="ECO:0000256" key="13">
    <source>
        <dbReference type="ARBA" id="ARBA00023284"/>
    </source>
</evidence>
<evidence type="ECO:0000256" key="3">
    <source>
        <dbReference type="ARBA" id="ARBA00022448"/>
    </source>
</evidence>
<evidence type="ECO:0000256" key="9">
    <source>
        <dbReference type="ARBA" id="ARBA00023002"/>
    </source>
</evidence>
<evidence type="ECO:0000256" key="7">
    <source>
        <dbReference type="ARBA" id="ARBA00022982"/>
    </source>
</evidence>
<evidence type="ECO:0000256" key="12">
    <source>
        <dbReference type="ARBA" id="ARBA00023186"/>
    </source>
</evidence>
<dbReference type="InterPro" id="IPR050183">
    <property type="entry name" value="DsbB"/>
</dbReference>
<dbReference type="OMA" id="GGALYMQ"/>
<accession>A0AAC8UD34</accession>
<keyword evidence="4 14" id="KW-1003">Cell membrane</keyword>
<feature type="topological domain" description="Periplasmic" evidence="14">
    <location>
        <begin position="32"/>
        <end position="49"/>
    </location>
</feature>
<evidence type="ECO:0000256" key="14">
    <source>
        <dbReference type="HAMAP-Rule" id="MF_00286"/>
    </source>
</evidence>
<keyword evidence="3 14" id="KW-0813">Transport</keyword>
<dbReference type="HAMAP" id="MF_00286">
    <property type="entry name" value="DsbB"/>
    <property type="match status" value="1"/>
</dbReference>
<dbReference type="InterPro" id="IPR022920">
    <property type="entry name" value="Disulphide_bond_form_DsbB"/>
</dbReference>
<dbReference type="RefSeq" id="WP_010945514.1">
    <property type="nucleotide sequence ID" value="NZ_CP011218.1"/>
</dbReference>
<evidence type="ECO:0000256" key="6">
    <source>
        <dbReference type="ARBA" id="ARBA00022692"/>
    </source>
</evidence>
<keyword evidence="16" id="KW-0808">Transferase</keyword>
<dbReference type="AlphaFoldDB" id="A0AAC8UD34"/>
<keyword evidence="7 14" id="KW-0249">Electron transport</keyword>
<evidence type="ECO:0000256" key="2">
    <source>
        <dbReference type="ARBA" id="ARBA00008823"/>
    </source>
</evidence>
<evidence type="ECO:0000256" key="4">
    <source>
        <dbReference type="ARBA" id="ARBA00022475"/>
    </source>
</evidence>
<dbReference type="GO" id="GO:0009055">
    <property type="term" value="F:electron transfer activity"/>
    <property type="evidence" value="ECO:0007669"/>
    <property type="project" value="UniProtKB-UniRule"/>
</dbReference>
<dbReference type="InterPro" id="IPR003752">
    <property type="entry name" value="DiS_bond_form_DsbB/BdbC"/>
</dbReference>
<dbReference type="Gene3D" id="1.20.1550.10">
    <property type="entry name" value="DsbB-like"/>
    <property type="match status" value="1"/>
</dbReference>
<feature type="topological domain" description="Cytoplasmic" evidence="14">
    <location>
        <begin position="1"/>
        <end position="14"/>
    </location>
</feature>
<dbReference type="PROSITE" id="PS51257">
    <property type="entry name" value="PROKAR_LIPOPROTEIN"/>
    <property type="match status" value="1"/>
</dbReference>
<dbReference type="SUPFAM" id="SSF158442">
    <property type="entry name" value="DsbB-like"/>
    <property type="match status" value="1"/>
</dbReference>
<keyword evidence="5" id="KW-0997">Cell inner membrane</keyword>
<dbReference type="GO" id="GO:0016746">
    <property type="term" value="F:acyltransferase activity"/>
    <property type="evidence" value="ECO:0007669"/>
    <property type="project" value="UniProtKB-KW"/>
</dbReference>
<comment type="function">
    <text evidence="14">Required for disulfide bond formation in some periplasmic proteins. Acts by oxidizing the DsbA protein.</text>
</comment>
<proteinExistence type="inferred from homology"/>
<evidence type="ECO:0000256" key="8">
    <source>
        <dbReference type="ARBA" id="ARBA00022989"/>
    </source>
</evidence>
<keyword evidence="6 14" id="KW-0812">Transmembrane</keyword>
<dbReference type="Proteomes" id="UP000060132">
    <property type="component" value="Chromosome"/>
</dbReference>
<comment type="similarity">
    <text evidence="2 14">Belongs to the DsbB family.</text>
</comment>
<evidence type="ECO:0000256" key="1">
    <source>
        <dbReference type="ARBA" id="ARBA00004429"/>
    </source>
</evidence>
<evidence type="ECO:0000256" key="11">
    <source>
        <dbReference type="ARBA" id="ARBA00023157"/>
    </source>
</evidence>
<evidence type="ECO:0000256" key="10">
    <source>
        <dbReference type="ARBA" id="ARBA00023136"/>
    </source>
</evidence>
<keyword evidence="9 14" id="KW-0560">Oxidoreductase</keyword>
<dbReference type="Pfam" id="PF02600">
    <property type="entry name" value="DsbB"/>
    <property type="match status" value="1"/>
</dbReference>
<comment type="caution">
    <text evidence="14">Lacks conserved residue(s) required for the propagation of feature annotation.</text>
</comment>
<keyword evidence="16" id="KW-0012">Acyltransferase</keyword>
<dbReference type="GO" id="GO:0006457">
    <property type="term" value="P:protein folding"/>
    <property type="evidence" value="ECO:0007669"/>
    <property type="project" value="InterPro"/>
</dbReference>
<dbReference type="SMR" id="A0AAC8UD34"/>
<keyword evidence="8 14" id="KW-1133">Transmembrane helix</keyword>
<gene>
    <name evidence="14" type="primary">dsbB</name>
    <name evidence="16" type="ORF">RZ57_06710</name>
</gene>
<organism evidence="16 17">
    <name type="scientific">Haemophilus ducreyi</name>
    <dbReference type="NCBI Taxonomy" id="730"/>
    <lineage>
        <taxon>Bacteria</taxon>
        <taxon>Pseudomonadati</taxon>
        <taxon>Pseudomonadota</taxon>
        <taxon>Gammaproteobacteria</taxon>
        <taxon>Pasteurellales</taxon>
        <taxon>Pasteurellaceae</taxon>
        <taxon>Haemophilus</taxon>
    </lineage>
</organism>
<protein>
    <recommendedName>
        <fullName evidence="14">Disulfide bond formation protein B</fullName>
    </recommendedName>
    <alternativeName>
        <fullName evidence="14">Disulfide oxidoreductase</fullName>
    </alternativeName>
</protein>
<evidence type="ECO:0000313" key="17">
    <source>
        <dbReference type="Proteomes" id="UP000060132"/>
    </source>
</evidence>
<evidence type="ECO:0000313" key="16">
    <source>
        <dbReference type="EMBL" id="AKO32798.1"/>
    </source>
</evidence>
<dbReference type="GO" id="GO:0015035">
    <property type="term" value="F:protein-disulfide reductase activity"/>
    <property type="evidence" value="ECO:0007669"/>
    <property type="project" value="UniProtKB-UniRule"/>
</dbReference>
<dbReference type="EMBL" id="CP011219">
    <property type="protein sequence ID" value="AKO32798.1"/>
    <property type="molecule type" value="Genomic_DNA"/>
</dbReference>
<keyword evidence="10 14" id="KW-0472">Membrane</keyword>
<keyword evidence="11 14" id="KW-1015">Disulfide bond</keyword>
<dbReference type="InterPro" id="IPR023380">
    <property type="entry name" value="DsbB-like_sf"/>
</dbReference>
<keyword evidence="12 14" id="KW-0143">Chaperone</keyword>
<comment type="subcellular location">
    <subcellularLocation>
        <location evidence="1">Cell inner membrane</location>
        <topology evidence="1">Multi-pass membrane protein</topology>
    </subcellularLocation>
    <subcellularLocation>
        <location evidence="14">Cell membrane</location>
        <topology evidence="14">Multi-pass membrane protein</topology>
    </subcellularLocation>
</comment>
<feature type="topological domain" description="Cytoplasmic" evidence="14">
    <location>
        <begin position="166"/>
        <end position="179"/>
    </location>
</feature>
<sequence>MLSYFKELSLRRPAWLLLATLACTLEVTGLYFQHKLGLIPCVMCIYERVALTGLLIAGLIALIAPNFFLFRWLALVLWGFSAFKGLSLSIKHYDYQANPSPWNQCEFKPQFPQTIPLDEWFPNIFAAGTVNCSEKQWQMLGWGMPEWLIVAFSLFMLFFLIVFMSQFKRAKPQYRSVFR</sequence>
<evidence type="ECO:0000256" key="5">
    <source>
        <dbReference type="ARBA" id="ARBA00022519"/>
    </source>
</evidence>
<dbReference type="PANTHER" id="PTHR36570">
    <property type="entry name" value="DISULFIDE BOND FORMATION PROTEIN B"/>
    <property type="match status" value="1"/>
</dbReference>
<keyword evidence="13 14" id="KW-0676">Redox-active center</keyword>
<feature type="transmembrane region" description="Helical" evidence="15">
    <location>
        <begin position="147"/>
        <end position="165"/>
    </location>
</feature>
<reference evidence="16 17" key="1">
    <citation type="journal article" date="2015" name="PLoS Negl. Trop. Dis.">
        <title>Haemophilus ducreyi Cutaneous Ulcer Strains Are Nearly Identical to Class I Genital Ulcer Strains.</title>
        <authorList>
            <person name="Gangaiah D."/>
            <person name="Webb K.M."/>
            <person name="Humphreys T.L."/>
            <person name="Fortney K.R."/>
            <person name="Toh E."/>
            <person name="Tai A."/>
            <person name="Katz S.S."/>
            <person name="Pillay A."/>
            <person name="Chen C.Y."/>
            <person name="Roberts S.A."/>
            <person name="Munson R.S.Jr."/>
            <person name="Spinola S.M."/>
        </authorList>
    </citation>
    <scope>NUCLEOTIDE SEQUENCE [LARGE SCALE GENOMIC DNA]</scope>
    <source>
        <strain evidence="17">CLU2</strain>
    </source>
</reference>
<feature type="disulfide bond" description="Redox-active" evidence="14">
    <location>
        <begin position="41"/>
        <end position="44"/>
    </location>
</feature>
<feature type="transmembrane region" description="Helical" evidence="15">
    <location>
        <begin position="45"/>
        <end position="65"/>
    </location>
</feature>
<name>A0AAC8UD34_HAEDC</name>
<dbReference type="GO" id="GO:0005886">
    <property type="term" value="C:plasma membrane"/>
    <property type="evidence" value="ECO:0007669"/>
    <property type="project" value="UniProtKB-SubCell"/>
</dbReference>